<dbReference type="PANTHER" id="PTHR46205">
    <property type="entry name" value="LOQUACIOUS, ISOFORM B"/>
    <property type="match status" value="1"/>
</dbReference>
<dbReference type="CDD" id="cd00048">
    <property type="entry name" value="DSRM_SF"/>
    <property type="match status" value="1"/>
</dbReference>
<dbReference type="GO" id="GO:0070578">
    <property type="term" value="C:RISC-loading complex"/>
    <property type="evidence" value="ECO:0007669"/>
    <property type="project" value="TreeGrafter"/>
</dbReference>
<comment type="caution">
    <text evidence="4">The sequence shown here is derived from an EMBL/GenBank/DDBJ whole genome shotgun (WGS) entry which is preliminary data.</text>
</comment>
<dbReference type="GO" id="GO:0005737">
    <property type="term" value="C:cytoplasm"/>
    <property type="evidence" value="ECO:0007669"/>
    <property type="project" value="TreeGrafter"/>
</dbReference>
<keyword evidence="5" id="KW-1185">Reference proteome</keyword>
<feature type="domain" description="DRBM" evidence="3">
    <location>
        <begin position="60"/>
        <end position="123"/>
    </location>
</feature>
<organism evidence="4 5">
    <name type="scientific">Ignelater luminosus</name>
    <name type="common">Cucubano</name>
    <name type="synonym">Pyrophorus luminosus</name>
    <dbReference type="NCBI Taxonomy" id="2038154"/>
    <lineage>
        <taxon>Eukaryota</taxon>
        <taxon>Metazoa</taxon>
        <taxon>Ecdysozoa</taxon>
        <taxon>Arthropoda</taxon>
        <taxon>Hexapoda</taxon>
        <taxon>Insecta</taxon>
        <taxon>Pterygota</taxon>
        <taxon>Neoptera</taxon>
        <taxon>Endopterygota</taxon>
        <taxon>Coleoptera</taxon>
        <taxon>Polyphaga</taxon>
        <taxon>Elateriformia</taxon>
        <taxon>Elateroidea</taxon>
        <taxon>Elateridae</taxon>
        <taxon>Agrypninae</taxon>
        <taxon>Pyrophorini</taxon>
        <taxon>Ignelater</taxon>
    </lineage>
</organism>
<sequence>MCHLSVNPLKTCYCANKVLVCSCEVVLLIATNCVYNILTKLNKNRVVLTLINNKMSLGKSPISILQEITQMKNLSLPVYDVHPEVTGYRCNGIVGNISASAIAASKKQAKHLCAEQMLKMLQTTQEFTIVFERITHSSVFEDPLQQLQQTTKQLNEPNFNAIGKLNELCSKNCRHIPTYSELGIVNQKFVIECKLLSYTTQGQAPTKKRAKQIAAQEMLSRIKPVDLITASNTKDEEIKIKSSRHTEMDEKVIKLFQHFSVKHKPVNDNLRSTTEADFTTENETLHKIGHTRLLPHDSISERELREMLNKMGFLYEISEIQNEPLILMLRTNPLRNHPPYTFFFSGATYNTTLIGLLKKSVQHINIMLN</sequence>
<dbReference type="AlphaFoldDB" id="A0A8K0DGM6"/>
<dbReference type="SMART" id="SM00358">
    <property type="entry name" value="DSRM"/>
    <property type="match status" value="2"/>
</dbReference>
<dbReference type="InterPro" id="IPR014720">
    <property type="entry name" value="dsRBD_dom"/>
</dbReference>
<protein>
    <recommendedName>
        <fullName evidence="3">DRBM domain-containing protein</fullName>
    </recommendedName>
</protein>
<evidence type="ECO:0000259" key="3">
    <source>
        <dbReference type="PROSITE" id="PS50137"/>
    </source>
</evidence>
<dbReference type="GO" id="GO:0035197">
    <property type="term" value="F:siRNA binding"/>
    <property type="evidence" value="ECO:0007669"/>
    <property type="project" value="TreeGrafter"/>
</dbReference>
<evidence type="ECO:0000256" key="2">
    <source>
        <dbReference type="PROSITE-ProRule" id="PRU00266"/>
    </source>
</evidence>
<dbReference type="GO" id="GO:0005634">
    <property type="term" value="C:nucleus"/>
    <property type="evidence" value="ECO:0007669"/>
    <property type="project" value="TreeGrafter"/>
</dbReference>
<evidence type="ECO:0000313" key="5">
    <source>
        <dbReference type="Proteomes" id="UP000801492"/>
    </source>
</evidence>
<dbReference type="Pfam" id="PF00035">
    <property type="entry name" value="dsrm"/>
    <property type="match status" value="2"/>
</dbReference>
<evidence type="ECO:0000313" key="4">
    <source>
        <dbReference type="EMBL" id="KAF2902797.1"/>
    </source>
</evidence>
<dbReference type="PANTHER" id="PTHR46205:SF3">
    <property type="entry name" value="LOQUACIOUS, ISOFORM B"/>
    <property type="match status" value="1"/>
</dbReference>
<dbReference type="Proteomes" id="UP000801492">
    <property type="component" value="Unassembled WGS sequence"/>
</dbReference>
<dbReference type="InterPro" id="IPR051247">
    <property type="entry name" value="RLC_Component"/>
</dbReference>
<dbReference type="GO" id="GO:0070920">
    <property type="term" value="P:regulation of regulatory ncRNA processing"/>
    <property type="evidence" value="ECO:0007669"/>
    <property type="project" value="TreeGrafter"/>
</dbReference>
<evidence type="ECO:0000256" key="1">
    <source>
        <dbReference type="ARBA" id="ARBA00022884"/>
    </source>
</evidence>
<accession>A0A8K0DGM6</accession>
<dbReference type="GO" id="GO:0030422">
    <property type="term" value="P:siRNA processing"/>
    <property type="evidence" value="ECO:0007669"/>
    <property type="project" value="TreeGrafter"/>
</dbReference>
<proteinExistence type="predicted"/>
<reference evidence="4" key="1">
    <citation type="submission" date="2019-08" db="EMBL/GenBank/DDBJ databases">
        <title>The genome of the North American firefly Photinus pyralis.</title>
        <authorList>
            <consortium name="Photinus pyralis genome working group"/>
            <person name="Fallon T.R."/>
            <person name="Sander Lower S.E."/>
            <person name="Weng J.-K."/>
        </authorList>
    </citation>
    <scope>NUCLEOTIDE SEQUENCE</scope>
    <source>
        <strain evidence="4">TRF0915ILg1</strain>
        <tissue evidence="4">Whole body</tissue>
    </source>
</reference>
<dbReference type="Gene3D" id="3.30.160.20">
    <property type="match status" value="2"/>
</dbReference>
<gene>
    <name evidence="4" type="ORF">ILUMI_03391</name>
</gene>
<dbReference type="GO" id="GO:0016442">
    <property type="term" value="C:RISC complex"/>
    <property type="evidence" value="ECO:0007669"/>
    <property type="project" value="TreeGrafter"/>
</dbReference>
<dbReference type="EMBL" id="VTPC01001186">
    <property type="protein sequence ID" value="KAF2902797.1"/>
    <property type="molecule type" value="Genomic_DNA"/>
</dbReference>
<dbReference type="PROSITE" id="PS50137">
    <property type="entry name" value="DS_RBD"/>
    <property type="match status" value="2"/>
</dbReference>
<dbReference type="GO" id="GO:0003725">
    <property type="term" value="F:double-stranded RNA binding"/>
    <property type="evidence" value="ECO:0007669"/>
    <property type="project" value="TreeGrafter"/>
</dbReference>
<dbReference type="OrthoDB" id="6780167at2759"/>
<keyword evidence="1 2" id="KW-0694">RNA-binding</keyword>
<dbReference type="SUPFAM" id="SSF54768">
    <property type="entry name" value="dsRNA-binding domain-like"/>
    <property type="match status" value="2"/>
</dbReference>
<feature type="domain" description="DRBM" evidence="3">
    <location>
        <begin position="160"/>
        <end position="224"/>
    </location>
</feature>
<name>A0A8K0DGM6_IGNLU</name>